<dbReference type="Gene3D" id="2.60.120.260">
    <property type="entry name" value="Galactose-binding domain-like"/>
    <property type="match status" value="1"/>
</dbReference>
<dbReference type="InterPro" id="IPR005674">
    <property type="entry name" value="CocE/Ser_esterase"/>
</dbReference>
<keyword evidence="4" id="KW-1185">Reference proteome</keyword>
<comment type="caution">
    <text evidence="3">The sequence shown here is derived from an EMBL/GenBank/DDBJ whole genome shotgun (WGS) entry which is preliminary data.</text>
</comment>
<dbReference type="Proteomes" id="UP000019243">
    <property type="component" value="Unassembled WGS sequence"/>
</dbReference>
<evidence type="ECO:0000313" key="4">
    <source>
        <dbReference type="Proteomes" id="UP000019243"/>
    </source>
</evidence>
<evidence type="ECO:0000259" key="2">
    <source>
        <dbReference type="SMART" id="SM00939"/>
    </source>
</evidence>
<dbReference type="NCBIfam" id="TIGR00976">
    <property type="entry name" value="CocE_NonD"/>
    <property type="match status" value="1"/>
</dbReference>
<dbReference type="EMBL" id="AODH01000049">
    <property type="protein sequence ID" value="EUJ36022.1"/>
    <property type="molecule type" value="Genomic_DNA"/>
</dbReference>
<dbReference type="Pfam" id="PF08530">
    <property type="entry name" value="PepX_C"/>
    <property type="match status" value="1"/>
</dbReference>
<dbReference type="Pfam" id="PF02129">
    <property type="entry name" value="Peptidase_S15"/>
    <property type="match status" value="1"/>
</dbReference>
<dbReference type="STRING" id="1265861.BCAMP_11000"/>
<dbReference type="Gene3D" id="3.40.50.1820">
    <property type="entry name" value="alpha/beta hydrolase"/>
    <property type="match status" value="1"/>
</dbReference>
<dbReference type="InterPro" id="IPR013736">
    <property type="entry name" value="Xaa-Pro_dipept_C"/>
</dbReference>
<accession>W7CGH7</accession>
<dbReference type="OrthoDB" id="319764at2"/>
<dbReference type="PATRIC" id="fig|1265861.3.peg.2165"/>
<dbReference type="InterPro" id="IPR000383">
    <property type="entry name" value="Xaa-Pro-like_dom"/>
</dbReference>
<organism evidence="3 4">
    <name type="scientific">Brochothrix campestris FSL F6-1037</name>
    <dbReference type="NCBI Taxonomy" id="1265861"/>
    <lineage>
        <taxon>Bacteria</taxon>
        <taxon>Bacillati</taxon>
        <taxon>Bacillota</taxon>
        <taxon>Bacilli</taxon>
        <taxon>Bacillales</taxon>
        <taxon>Listeriaceae</taxon>
        <taxon>Brochothrix</taxon>
    </lineage>
</organism>
<dbReference type="InterPro" id="IPR008979">
    <property type="entry name" value="Galactose-bd-like_sf"/>
</dbReference>
<dbReference type="SMART" id="SM00939">
    <property type="entry name" value="PepX_C"/>
    <property type="match status" value="1"/>
</dbReference>
<proteinExistence type="predicted"/>
<protein>
    <submittedName>
        <fullName evidence="3">CocE/NonD family hydrolase</fullName>
    </submittedName>
</protein>
<dbReference type="InterPro" id="IPR050585">
    <property type="entry name" value="Xaa-Pro_dipeptidyl-ppase/CocE"/>
</dbReference>
<evidence type="ECO:0000256" key="1">
    <source>
        <dbReference type="ARBA" id="ARBA00022801"/>
    </source>
</evidence>
<evidence type="ECO:0000313" key="3">
    <source>
        <dbReference type="EMBL" id="EUJ36022.1"/>
    </source>
</evidence>
<dbReference type="InterPro" id="IPR029058">
    <property type="entry name" value="AB_hydrolase_fold"/>
</dbReference>
<dbReference type="AlphaFoldDB" id="W7CGH7"/>
<feature type="domain" description="Xaa-Pro dipeptidyl-peptidase C-terminal" evidence="2">
    <location>
        <begin position="308"/>
        <end position="539"/>
    </location>
</feature>
<dbReference type="SUPFAM" id="SSF49785">
    <property type="entry name" value="Galactose-binding domain-like"/>
    <property type="match status" value="1"/>
</dbReference>
<dbReference type="Gene3D" id="1.10.3020.10">
    <property type="entry name" value="alpha-amino acid ester hydrolase ( Helical cap domain)"/>
    <property type="match status" value="1"/>
</dbReference>
<sequence>MKLTIETDVMATMRDGIKLAADIYRPADEGTYPVLLSRLPYNKTYAFDFLRPQVLASHGYVVIIQDVRGRYHSEGVFEGPYIAEQADGYDTVEWAAQLPYSNGKVGMLGLSYFGYTQMLAALTQPPHLVAMAPTMSQNSFIDVSQDHNGATELSMWQVWSLESIAANLLERTVKDESELARKYALLQANITNGASNYDKYPYEKWPPIYDLLPDFYLRQMYKTPLTDPFWDKISVNTQYEKVQIPGLHIAGWYDCFLKGTLENFQNGQDKQLGDKLIIGPWVHGDFSPRSGERYFGEQARGNIYGWHLDWFNHQLKGEPLALEDNVRYFTMGTNEWHTASEWPLTNTTPVTYYFNGSQLTLKPSDNAAELSYDHDPKRPVSTRGGVTFMHEHPVEGAKQQLPAHEHPSVLTFETEPLTEPFNVTGNVRVILAVTTDALSVDFTAKLSDVLPDGRTYNLTDDIMRIHEVSQKEQFTVEIELWPTSNVFLTGHRIRIDIASSNFPRFDVNPGTGSSFFNTTECRESTQRIITGGESNSRVIFPNITF</sequence>
<dbReference type="GO" id="GO:0008239">
    <property type="term" value="F:dipeptidyl-peptidase activity"/>
    <property type="evidence" value="ECO:0007669"/>
    <property type="project" value="InterPro"/>
</dbReference>
<dbReference type="RefSeq" id="WP_035315427.1">
    <property type="nucleotide sequence ID" value="NZ_AODH01000049.1"/>
</dbReference>
<gene>
    <name evidence="3" type="ORF">BCAMP_11000</name>
</gene>
<dbReference type="PANTHER" id="PTHR43056">
    <property type="entry name" value="PEPTIDASE S9 PROLYL OLIGOPEPTIDASE"/>
    <property type="match status" value="1"/>
</dbReference>
<dbReference type="SUPFAM" id="SSF53474">
    <property type="entry name" value="alpha/beta-Hydrolases"/>
    <property type="match status" value="1"/>
</dbReference>
<keyword evidence="1 3" id="KW-0378">Hydrolase</keyword>
<name>W7CGH7_9LIST</name>
<dbReference type="PANTHER" id="PTHR43056:SF10">
    <property type="entry name" value="COCE_NOND FAMILY, PUTATIVE (AFU_ORTHOLOGUE AFUA_7G00600)-RELATED"/>
    <property type="match status" value="1"/>
</dbReference>
<reference evidence="3 4" key="1">
    <citation type="submission" date="2012-12" db="EMBL/GenBank/DDBJ databases">
        <title>Novel taxa of Listeriaceae from agricultural environments in the United States.</title>
        <authorList>
            <person name="den Bakker H.C."/>
            <person name="Allred A."/>
            <person name="Warchocki S."/>
            <person name="Wright E.M."/>
            <person name="Burrell A."/>
            <person name="Nightingale K.K."/>
            <person name="Kephart D."/>
            <person name="Wiedmann M."/>
        </authorList>
    </citation>
    <scope>NUCLEOTIDE SEQUENCE [LARGE SCALE GENOMIC DNA]</scope>
    <source>
        <strain evidence="3 4">FSL F6-1037</strain>
    </source>
</reference>